<name>A0A090S601_9VIBR</name>
<gene>
    <name evidence="1" type="ORF">JCM19235_1262</name>
</gene>
<proteinExistence type="predicted"/>
<organism evidence="1 2">
    <name type="scientific">Vibrio maritimus</name>
    <dbReference type="NCBI Taxonomy" id="990268"/>
    <lineage>
        <taxon>Bacteria</taxon>
        <taxon>Pseudomonadati</taxon>
        <taxon>Pseudomonadota</taxon>
        <taxon>Gammaproteobacteria</taxon>
        <taxon>Vibrionales</taxon>
        <taxon>Vibrionaceae</taxon>
        <taxon>Vibrio</taxon>
    </lineage>
</organism>
<comment type="caution">
    <text evidence="1">The sequence shown here is derived from an EMBL/GenBank/DDBJ whole genome shotgun (WGS) entry which is preliminary data.</text>
</comment>
<reference evidence="1 2" key="1">
    <citation type="submission" date="2014-09" db="EMBL/GenBank/DDBJ databases">
        <title>Vibrio maritimus JCM 19235. (C45) whole genome shotgun sequence.</title>
        <authorList>
            <person name="Sawabe T."/>
            <person name="Meirelles P."/>
            <person name="Nakanishi M."/>
            <person name="Sayaka M."/>
            <person name="Hattori M."/>
            <person name="Ohkuma M."/>
        </authorList>
    </citation>
    <scope>NUCLEOTIDE SEQUENCE [LARGE SCALE GENOMIC DNA]</scope>
    <source>
        <strain evidence="2">JCM19235</strain>
    </source>
</reference>
<keyword evidence="2" id="KW-1185">Reference proteome</keyword>
<protein>
    <submittedName>
        <fullName evidence="1">Uncharacterized protein</fullName>
    </submittedName>
</protein>
<dbReference type="EMBL" id="BBMR01000017">
    <property type="protein sequence ID" value="GAL22961.1"/>
    <property type="molecule type" value="Genomic_DNA"/>
</dbReference>
<dbReference type="InterPro" id="IPR016181">
    <property type="entry name" value="Acyl_CoA_acyltransferase"/>
</dbReference>
<dbReference type="AlphaFoldDB" id="A0A090S601"/>
<evidence type="ECO:0000313" key="1">
    <source>
        <dbReference type="EMBL" id="GAL22961.1"/>
    </source>
</evidence>
<sequence length="292" mass="33578">MTELTITRHEEDSGRLFSLLDDMIVERGTKADWDKLHHLHYKAESLPPAPHFYRCRRRSNGELVAVAVLCAVSLLLAPRHDVLPMLKPGGDTTLTNKHRPRWLNDNMRRVGRIVTSTMYRGTGVSYRFMNIACRMSGMRYVEIVSSMAKYNPFDQKAGFKRAPLRRAAAYESGLKFLRAQFESHPADQLALLSEYQSQPKSVQLMMHKACAEFYYKNSSREKTGANLGRTLDDVMADMPMREIMRELNQLIFGHTVYALYQNPDHKRKLPTRIPLLAFDKQAVDAPLEDTWS</sequence>
<accession>A0A090S601</accession>
<dbReference type="OrthoDB" id="8478827at2"/>
<dbReference type="STRING" id="990268.JCM19235_1262"/>
<dbReference type="Proteomes" id="UP000029228">
    <property type="component" value="Unassembled WGS sequence"/>
</dbReference>
<evidence type="ECO:0000313" key="2">
    <source>
        <dbReference type="Proteomes" id="UP000029228"/>
    </source>
</evidence>
<dbReference type="SUPFAM" id="SSF55729">
    <property type="entry name" value="Acyl-CoA N-acyltransferases (Nat)"/>
    <property type="match status" value="1"/>
</dbReference>